<protein>
    <submittedName>
        <fullName evidence="1">Uncharacterized protein</fullName>
    </submittedName>
</protein>
<proteinExistence type="predicted"/>
<reference evidence="1 2" key="1">
    <citation type="submission" date="2018-08" db="EMBL/GenBank/DDBJ databases">
        <title>A genome reference for cultivated species of the human gut microbiota.</title>
        <authorList>
            <person name="Zou Y."/>
            <person name="Xue W."/>
            <person name="Luo G."/>
        </authorList>
    </citation>
    <scope>NUCLEOTIDE SEQUENCE [LARGE SCALE GENOMIC DNA]</scope>
    <source>
        <strain evidence="1 2">OM06-4</strain>
    </source>
</reference>
<dbReference type="EMBL" id="QUSL01000018">
    <property type="protein sequence ID" value="RGD84316.1"/>
    <property type="molecule type" value="Genomic_DNA"/>
</dbReference>
<sequence>MKKILISIILCGCKTAVSREIKTETRYNQIEINAAMDEIEMEFANCTLLELSFDETNEQNQNFDSGKIIVYGKIKVDETIGIENLEINSICDKFFLILEVNMHGEWKIASYGC</sequence>
<gene>
    <name evidence="1" type="ORF">DXB93_11545</name>
</gene>
<accession>A0A3E3EBQ1</accession>
<evidence type="ECO:0000313" key="1">
    <source>
        <dbReference type="EMBL" id="RGD84316.1"/>
    </source>
</evidence>
<dbReference type="RefSeq" id="WP_003537879.1">
    <property type="nucleotide sequence ID" value="NZ_CP065674.1"/>
</dbReference>
<evidence type="ECO:0000313" key="2">
    <source>
        <dbReference type="Proteomes" id="UP000261032"/>
    </source>
</evidence>
<dbReference type="Proteomes" id="UP000261032">
    <property type="component" value="Unassembled WGS sequence"/>
</dbReference>
<dbReference type="AlphaFoldDB" id="A0A3E3EBQ1"/>
<organism evidence="1 2">
    <name type="scientific">Thomasclavelia ramosa</name>
    <dbReference type="NCBI Taxonomy" id="1547"/>
    <lineage>
        <taxon>Bacteria</taxon>
        <taxon>Bacillati</taxon>
        <taxon>Bacillota</taxon>
        <taxon>Erysipelotrichia</taxon>
        <taxon>Erysipelotrichales</taxon>
        <taxon>Coprobacillaceae</taxon>
        <taxon>Thomasclavelia</taxon>
    </lineage>
</organism>
<name>A0A3E3EBQ1_9FIRM</name>
<comment type="caution">
    <text evidence="1">The sequence shown here is derived from an EMBL/GenBank/DDBJ whole genome shotgun (WGS) entry which is preliminary data.</text>
</comment>